<dbReference type="SUPFAM" id="SSF54928">
    <property type="entry name" value="RNA-binding domain, RBD"/>
    <property type="match status" value="1"/>
</dbReference>
<dbReference type="InterPro" id="IPR035979">
    <property type="entry name" value="RBD_domain_sf"/>
</dbReference>
<dbReference type="Proteomes" id="UP001164746">
    <property type="component" value="Chromosome 8"/>
</dbReference>
<gene>
    <name evidence="4" type="ORF">MAR_026649</name>
</gene>
<dbReference type="SMART" id="SM00360">
    <property type="entry name" value="RRM"/>
    <property type="match status" value="1"/>
</dbReference>
<organism evidence="4 5">
    <name type="scientific">Mya arenaria</name>
    <name type="common">Soft-shell clam</name>
    <dbReference type="NCBI Taxonomy" id="6604"/>
    <lineage>
        <taxon>Eukaryota</taxon>
        <taxon>Metazoa</taxon>
        <taxon>Spiralia</taxon>
        <taxon>Lophotrochozoa</taxon>
        <taxon>Mollusca</taxon>
        <taxon>Bivalvia</taxon>
        <taxon>Autobranchia</taxon>
        <taxon>Heteroconchia</taxon>
        <taxon>Euheterodonta</taxon>
        <taxon>Imparidentia</taxon>
        <taxon>Neoheterodontei</taxon>
        <taxon>Myida</taxon>
        <taxon>Myoidea</taxon>
        <taxon>Myidae</taxon>
        <taxon>Mya</taxon>
    </lineage>
</organism>
<dbReference type="PANTHER" id="PTHR23295:SF6">
    <property type="entry name" value="NEOSIN, ISOFORM A"/>
    <property type="match status" value="1"/>
</dbReference>
<dbReference type="InterPro" id="IPR000504">
    <property type="entry name" value="RRM_dom"/>
</dbReference>
<dbReference type="PROSITE" id="PS50102">
    <property type="entry name" value="RRM"/>
    <property type="match status" value="1"/>
</dbReference>
<feature type="compositionally biased region" description="Basic residues" evidence="2">
    <location>
        <begin position="1"/>
        <end position="12"/>
    </location>
</feature>
<evidence type="ECO:0000313" key="5">
    <source>
        <dbReference type="Proteomes" id="UP001164746"/>
    </source>
</evidence>
<feature type="compositionally biased region" description="Basic residues" evidence="2">
    <location>
        <begin position="23"/>
        <end position="51"/>
    </location>
</feature>
<dbReference type="Pfam" id="PF00076">
    <property type="entry name" value="RRM_1"/>
    <property type="match status" value="1"/>
</dbReference>
<keyword evidence="1" id="KW-0694">RNA-binding</keyword>
<dbReference type="InterPro" id="IPR036621">
    <property type="entry name" value="Anticodon-bd_dom_sf"/>
</dbReference>
<dbReference type="InterPro" id="IPR052600">
    <property type="entry name" value="Nuc_rcpt_coact/corep"/>
</dbReference>
<dbReference type="InterPro" id="IPR012677">
    <property type="entry name" value="Nucleotide-bd_a/b_plait_sf"/>
</dbReference>
<sequence>MVRRMGSRSRSRSPRERKDRFGRTVKRSRSRSASRSRSRSHSRDRYRRRSRSPNYGRGGSRERSHSRDFRFDRRRVQPSFRPPVEVTDRTNIEDPEFLNARLFIGNLPSDRTTKQDLENLFQSYGKILGVSIHDRGFGFVQFEKEEDARKAKDGEKGTKLNGSVLDVKMAAEGRKQGGRGRGRGDPGGRDLPPVGDRLGQPDVPTASSSSGSRDDPYFADPYRRPPADDPFRDPYRDDPYRRDPYRRDPYEDPYRDPYFRDPYLPPPPPKKPVPADVQIICLNKQLIGYAESIEARLRLSALIVDIVIIPEDMQVPQMVEEASRLKFLFGIIINSQNESHKSLTLNILHGVPQDTI</sequence>
<name>A0ABY7EVM6_MYAAR</name>
<dbReference type="PANTHER" id="PTHR23295">
    <property type="entry name" value="NUCLEAR RECEPTOR COACTIVATOR 5-RELATED"/>
    <property type="match status" value="1"/>
</dbReference>
<proteinExistence type="predicted"/>
<evidence type="ECO:0000313" key="4">
    <source>
        <dbReference type="EMBL" id="WAR12469.1"/>
    </source>
</evidence>
<dbReference type="Gene3D" id="3.30.70.330">
    <property type="match status" value="1"/>
</dbReference>
<feature type="region of interest" description="Disordered" evidence="2">
    <location>
        <begin position="146"/>
        <end position="257"/>
    </location>
</feature>
<accession>A0ABY7EVM6</accession>
<protein>
    <submittedName>
        <fullName evidence="4">HNRPC-like protein</fullName>
    </submittedName>
</protein>
<dbReference type="EMBL" id="CP111019">
    <property type="protein sequence ID" value="WAR12469.1"/>
    <property type="molecule type" value="Genomic_DNA"/>
</dbReference>
<reference evidence="4" key="1">
    <citation type="submission" date="2022-11" db="EMBL/GenBank/DDBJ databases">
        <title>Centuries of genome instability and evolution in soft-shell clam transmissible cancer (bioRxiv).</title>
        <authorList>
            <person name="Hart S.F.M."/>
            <person name="Yonemitsu M.A."/>
            <person name="Giersch R.M."/>
            <person name="Beal B.F."/>
            <person name="Arriagada G."/>
            <person name="Davis B.W."/>
            <person name="Ostrander E.A."/>
            <person name="Goff S.P."/>
            <person name="Metzger M.J."/>
        </authorList>
    </citation>
    <scope>NUCLEOTIDE SEQUENCE</scope>
    <source>
        <strain evidence="4">MELC-2E11</strain>
        <tissue evidence="4">Siphon/mantle</tissue>
    </source>
</reference>
<keyword evidence="5" id="KW-1185">Reference proteome</keyword>
<evidence type="ECO:0000256" key="2">
    <source>
        <dbReference type="SAM" id="MobiDB-lite"/>
    </source>
</evidence>
<evidence type="ECO:0000256" key="1">
    <source>
        <dbReference type="PROSITE-ProRule" id="PRU00176"/>
    </source>
</evidence>
<feature type="domain" description="RRM" evidence="3">
    <location>
        <begin position="100"/>
        <end position="172"/>
    </location>
</feature>
<feature type="compositionally biased region" description="Basic and acidic residues" evidence="2">
    <location>
        <begin position="212"/>
        <end position="257"/>
    </location>
</feature>
<feature type="region of interest" description="Disordered" evidence="2">
    <location>
        <begin position="1"/>
        <end position="88"/>
    </location>
</feature>
<feature type="compositionally biased region" description="Basic and acidic residues" evidence="2">
    <location>
        <begin position="13"/>
        <end position="22"/>
    </location>
</feature>
<dbReference type="SUPFAM" id="SSF52954">
    <property type="entry name" value="Class II aaRS ABD-related"/>
    <property type="match status" value="1"/>
</dbReference>
<dbReference type="Gene3D" id="3.40.50.800">
    <property type="entry name" value="Anticodon-binding domain"/>
    <property type="match status" value="1"/>
</dbReference>
<feature type="compositionally biased region" description="Basic and acidic residues" evidence="2">
    <location>
        <begin position="59"/>
        <end position="75"/>
    </location>
</feature>
<evidence type="ECO:0000259" key="3">
    <source>
        <dbReference type="PROSITE" id="PS50102"/>
    </source>
</evidence>
<feature type="compositionally biased region" description="Basic and acidic residues" evidence="2">
    <location>
        <begin position="146"/>
        <end position="158"/>
    </location>
</feature>